<organism evidence="1 2">
    <name type="scientific">Aeromicrobium flavum</name>
    <dbReference type="NCBI Taxonomy" id="416568"/>
    <lineage>
        <taxon>Bacteria</taxon>
        <taxon>Bacillati</taxon>
        <taxon>Actinomycetota</taxon>
        <taxon>Actinomycetes</taxon>
        <taxon>Propionibacteriales</taxon>
        <taxon>Nocardioidaceae</taxon>
        <taxon>Aeromicrobium</taxon>
    </lineage>
</organism>
<comment type="caution">
    <text evidence="1">The sequence shown here is derived from an EMBL/GenBank/DDBJ whole genome shotgun (WGS) entry which is preliminary data.</text>
</comment>
<name>A0A512HUM9_9ACTN</name>
<keyword evidence="2" id="KW-1185">Reference proteome</keyword>
<dbReference type="AlphaFoldDB" id="A0A512HUM9"/>
<evidence type="ECO:0000313" key="2">
    <source>
        <dbReference type="Proteomes" id="UP000321769"/>
    </source>
</evidence>
<evidence type="ECO:0000313" key="1">
    <source>
        <dbReference type="EMBL" id="GEO89110.1"/>
    </source>
</evidence>
<dbReference type="OrthoDB" id="5071480at2"/>
<sequence>MPNVEDQFWAGGDRVMAWSIATVDQSLDPEAYGAYLDSNALFDDCGRKSLAIGIAHPQDAPLIASGVSRSRGYIITMYAQSGVFDQQRFSANYQAVTNDCPFGIAPNTDCMGLDSSGFEDLAGNLKKSEPIVNADRNWTLPGCFWSSVGSDPYRYAPEECIFYN</sequence>
<dbReference type="Proteomes" id="UP000321769">
    <property type="component" value="Unassembled WGS sequence"/>
</dbReference>
<proteinExistence type="predicted"/>
<dbReference type="RefSeq" id="WP_146826893.1">
    <property type="nucleotide sequence ID" value="NZ_BAAAYQ010000001.1"/>
</dbReference>
<dbReference type="EMBL" id="BJZQ01000005">
    <property type="protein sequence ID" value="GEO89110.1"/>
    <property type="molecule type" value="Genomic_DNA"/>
</dbReference>
<protein>
    <submittedName>
        <fullName evidence="1">Uncharacterized protein</fullName>
    </submittedName>
</protein>
<reference evidence="1 2" key="1">
    <citation type="submission" date="2019-07" db="EMBL/GenBank/DDBJ databases">
        <title>Whole genome shotgun sequence of Aeromicrobium flavum NBRC 107625.</title>
        <authorList>
            <person name="Hosoyama A."/>
            <person name="Uohara A."/>
            <person name="Ohji S."/>
            <person name="Ichikawa N."/>
        </authorList>
    </citation>
    <scope>NUCLEOTIDE SEQUENCE [LARGE SCALE GENOMIC DNA]</scope>
    <source>
        <strain evidence="1 2">NBRC 107625</strain>
    </source>
</reference>
<accession>A0A512HUM9</accession>
<gene>
    <name evidence="1" type="ORF">AFL01nite_14370</name>
</gene>